<reference evidence="3" key="2">
    <citation type="submission" date="2025-08" db="UniProtKB">
        <authorList>
            <consortium name="RefSeq"/>
        </authorList>
    </citation>
    <scope>IDENTIFICATION</scope>
</reference>
<feature type="region of interest" description="Disordered" evidence="1">
    <location>
        <begin position="89"/>
        <end position="115"/>
    </location>
</feature>
<organism evidence="2 3">
    <name type="scientific">Parambassis ranga</name>
    <name type="common">Indian glassy fish</name>
    <dbReference type="NCBI Taxonomy" id="210632"/>
    <lineage>
        <taxon>Eukaryota</taxon>
        <taxon>Metazoa</taxon>
        <taxon>Chordata</taxon>
        <taxon>Craniata</taxon>
        <taxon>Vertebrata</taxon>
        <taxon>Euteleostomi</taxon>
        <taxon>Actinopterygii</taxon>
        <taxon>Neopterygii</taxon>
        <taxon>Teleostei</taxon>
        <taxon>Neoteleostei</taxon>
        <taxon>Acanthomorphata</taxon>
        <taxon>Ovalentaria</taxon>
        <taxon>Ambassidae</taxon>
        <taxon>Parambassis</taxon>
    </lineage>
</organism>
<dbReference type="AlphaFoldDB" id="A0A6P7HJI6"/>
<sequence>MDFLHSTQGIRQWKNMEVNSTFCGHNVRLRELLKQKWEERMQKSPELLLSDEVRLEPRRAPSPPCRSSVRPVYSKRRICSMDYRNDFKGNHLSSNREPELSSGSSDSLDQSSKRSCSDFVPDMSLCEERERINHLFKLLLSGQHGIRDRLMSSNQDQPQSEVSPTSPGSFDSCGESVRSDESKGQGINFQRIRYSEGCDVPAAGVWW</sequence>
<dbReference type="RefSeq" id="XP_028250712.1">
    <property type="nucleotide sequence ID" value="XM_028394911.1"/>
</dbReference>
<dbReference type="GeneID" id="114427114"/>
<gene>
    <name evidence="3" type="primary">LOC114427114</name>
</gene>
<reference evidence="2" key="1">
    <citation type="submission" date="2024-06" db="UniProtKB">
        <authorList>
            <consortium name="RefSeq"/>
        </authorList>
    </citation>
    <scope>NUCLEOTIDE SEQUENCE [LARGE SCALE GENOMIC DNA]</scope>
</reference>
<evidence type="ECO:0000313" key="3">
    <source>
        <dbReference type="RefSeq" id="XP_028250712.1"/>
    </source>
</evidence>
<dbReference type="Proteomes" id="UP000515145">
    <property type="component" value="Chromosome 22"/>
</dbReference>
<evidence type="ECO:0000256" key="1">
    <source>
        <dbReference type="SAM" id="MobiDB-lite"/>
    </source>
</evidence>
<keyword evidence="2" id="KW-1185">Reference proteome</keyword>
<name>A0A6P7HJI6_9TELE</name>
<feature type="region of interest" description="Disordered" evidence="1">
    <location>
        <begin position="151"/>
        <end position="185"/>
    </location>
</feature>
<protein>
    <submittedName>
        <fullName evidence="3">Uncharacterized protein LOC114427114 isoform X1</fullName>
    </submittedName>
</protein>
<dbReference type="InParanoid" id="A0A6P7HJI6"/>
<proteinExistence type="predicted"/>
<feature type="compositionally biased region" description="Low complexity" evidence="1">
    <location>
        <begin position="101"/>
        <end position="110"/>
    </location>
</feature>
<accession>A0A6P7HJI6</accession>
<feature type="compositionally biased region" description="Basic and acidic residues" evidence="1">
    <location>
        <begin position="89"/>
        <end position="99"/>
    </location>
</feature>
<feature type="compositionally biased region" description="Polar residues" evidence="1">
    <location>
        <begin position="151"/>
        <end position="169"/>
    </location>
</feature>
<evidence type="ECO:0000313" key="2">
    <source>
        <dbReference type="Proteomes" id="UP000515145"/>
    </source>
</evidence>